<reference evidence="4" key="1">
    <citation type="journal article" date="2019" name="Beilstein J. Org. Chem.">
        <title>Nanangenines: drimane sesquiterpenoids as the dominant metabolite cohort of a novel Australian fungus, Aspergillus nanangensis.</title>
        <authorList>
            <person name="Lacey H.J."/>
            <person name="Gilchrist C.L.M."/>
            <person name="Crombie A."/>
            <person name="Kalaitzis J.A."/>
            <person name="Vuong D."/>
            <person name="Rutledge P.J."/>
            <person name="Turner P."/>
            <person name="Pitt J.I."/>
            <person name="Lacey E."/>
            <person name="Chooi Y.H."/>
            <person name="Piggott A.M."/>
        </authorList>
    </citation>
    <scope>NUCLEOTIDE SEQUENCE</scope>
    <source>
        <strain evidence="4">MST-FP2251</strain>
    </source>
</reference>
<evidence type="ECO:0000256" key="1">
    <source>
        <dbReference type="PROSITE-ProRule" id="PRU00781"/>
    </source>
</evidence>
<feature type="domain" description="PIPK" evidence="3">
    <location>
        <begin position="1"/>
        <end position="344"/>
    </location>
</feature>
<dbReference type="PANTHER" id="PTHR23086:SF126">
    <property type="entry name" value="PIPK DOMAIN-CONTAINING PROTEIN"/>
    <property type="match status" value="1"/>
</dbReference>
<evidence type="ECO:0000259" key="3">
    <source>
        <dbReference type="PROSITE" id="PS51455"/>
    </source>
</evidence>
<keyword evidence="1" id="KW-0547">Nucleotide-binding</keyword>
<keyword evidence="1" id="KW-0808">Transferase</keyword>
<keyword evidence="2" id="KW-1133">Transmembrane helix</keyword>
<dbReference type="Pfam" id="PF01504">
    <property type="entry name" value="PIP5K"/>
    <property type="match status" value="1"/>
</dbReference>
<dbReference type="SUPFAM" id="SSF56104">
    <property type="entry name" value="SAICAR synthase-like"/>
    <property type="match status" value="1"/>
</dbReference>
<evidence type="ECO:0000256" key="2">
    <source>
        <dbReference type="SAM" id="Phobius"/>
    </source>
</evidence>
<dbReference type="Gene3D" id="3.30.810.10">
    <property type="entry name" value="2-Layer Sandwich"/>
    <property type="match status" value="1"/>
</dbReference>
<reference evidence="4" key="2">
    <citation type="submission" date="2020-02" db="EMBL/GenBank/DDBJ databases">
        <authorList>
            <person name="Gilchrist C.L.M."/>
            <person name="Chooi Y.-H."/>
        </authorList>
    </citation>
    <scope>NUCLEOTIDE SEQUENCE</scope>
    <source>
        <strain evidence="4">MST-FP2251</strain>
    </source>
</reference>
<keyword evidence="1" id="KW-0067">ATP-binding</keyword>
<keyword evidence="2" id="KW-0472">Membrane</keyword>
<dbReference type="AlphaFoldDB" id="A0AAD4CE83"/>
<gene>
    <name evidence="4" type="ORF">FE257_000952</name>
</gene>
<dbReference type="InterPro" id="IPR027484">
    <property type="entry name" value="PInositol-4-P-5-kinase_N"/>
</dbReference>
<dbReference type="InterPro" id="IPR027483">
    <property type="entry name" value="PInositol-4-P-4/5-kinase_C_sf"/>
</dbReference>
<name>A0AAD4CE83_ASPNN</name>
<dbReference type="PANTHER" id="PTHR23086">
    <property type="entry name" value="PHOSPHATIDYLINOSITOL-4-PHOSPHATE 5-KINASE"/>
    <property type="match status" value="1"/>
</dbReference>
<dbReference type="GO" id="GO:0016308">
    <property type="term" value="F:1-phosphatidylinositol-4-phosphate 5-kinase activity"/>
    <property type="evidence" value="ECO:0007669"/>
    <property type="project" value="TreeGrafter"/>
</dbReference>
<dbReference type="InterPro" id="IPR023610">
    <property type="entry name" value="PInositol-4/5-P-5/4-kinase"/>
</dbReference>
<dbReference type="PROSITE" id="PS51455">
    <property type="entry name" value="PIPK"/>
    <property type="match status" value="1"/>
</dbReference>
<dbReference type="GO" id="GO:0005524">
    <property type="term" value="F:ATP binding"/>
    <property type="evidence" value="ECO:0007669"/>
    <property type="project" value="UniProtKB-UniRule"/>
</dbReference>
<keyword evidence="2" id="KW-0812">Transmembrane</keyword>
<sequence>MAMGRRRSSALTRSIQRALFRDPNTFRKTLIGRILAFFSLFYIRLIRFEHERFQKLRNEVWEINELEYHASFRGENDTKTLPLTPLGDMGFSGSTFFSTQNGKFLIKSLPRHFEHSFFREDLFLPYYEYMCTHTNSILTWITDYLNAPYATLGSLMNTTPAHHIIMANTLQGKDQDPAADQWETYDLKPIDYFYPERDLLPDPFVSQDTLNRLADEFPDKIRLRRADCDAFMQMLKDDTDFLRSSNAVDYSLFLVRYPTSSTQDVVGRKNPWRVGFPSVDGEWRYRAVILDFFWAKHKLYAQAMTGVVQTFNVIGRQGPMSITTTAEEYQQKFLTMVESLLEAH</sequence>
<dbReference type="GO" id="GO:0005886">
    <property type="term" value="C:plasma membrane"/>
    <property type="evidence" value="ECO:0007669"/>
    <property type="project" value="TreeGrafter"/>
</dbReference>
<evidence type="ECO:0000313" key="4">
    <source>
        <dbReference type="EMBL" id="KAF9884885.1"/>
    </source>
</evidence>
<dbReference type="GO" id="GO:0046854">
    <property type="term" value="P:phosphatidylinositol phosphate biosynthetic process"/>
    <property type="evidence" value="ECO:0007669"/>
    <property type="project" value="TreeGrafter"/>
</dbReference>
<accession>A0AAD4CE83</accession>
<evidence type="ECO:0000313" key="5">
    <source>
        <dbReference type="Proteomes" id="UP001194746"/>
    </source>
</evidence>
<comment type="caution">
    <text evidence="4">The sequence shown here is derived from an EMBL/GenBank/DDBJ whole genome shotgun (WGS) entry which is preliminary data.</text>
</comment>
<dbReference type="InterPro" id="IPR002498">
    <property type="entry name" value="PInositol-4-P-4/5-kinase_core"/>
</dbReference>
<dbReference type="EMBL" id="VCAU01000109">
    <property type="protein sequence ID" value="KAF9884885.1"/>
    <property type="molecule type" value="Genomic_DNA"/>
</dbReference>
<keyword evidence="1" id="KW-0418">Kinase</keyword>
<dbReference type="SMART" id="SM00330">
    <property type="entry name" value="PIPKc"/>
    <property type="match status" value="1"/>
</dbReference>
<proteinExistence type="predicted"/>
<dbReference type="Proteomes" id="UP001194746">
    <property type="component" value="Unassembled WGS sequence"/>
</dbReference>
<organism evidence="4 5">
    <name type="scientific">Aspergillus nanangensis</name>
    <dbReference type="NCBI Taxonomy" id="2582783"/>
    <lineage>
        <taxon>Eukaryota</taxon>
        <taxon>Fungi</taxon>
        <taxon>Dikarya</taxon>
        <taxon>Ascomycota</taxon>
        <taxon>Pezizomycotina</taxon>
        <taxon>Eurotiomycetes</taxon>
        <taxon>Eurotiomycetidae</taxon>
        <taxon>Eurotiales</taxon>
        <taxon>Aspergillaceae</taxon>
        <taxon>Aspergillus</taxon>
        <taxon>Aspergillus subgen. Circumdati</taxon>
    </lineage>
</organism>
<dbReference type="Gene3D" id="3.30.800.10">
    <property type="entry name" value="Phosphatidylinositol Phosphate Kinase II Beta"/>
    <property type="match status" value="1"/>
</dbReference>
<feature type="transmembrane region" description="Helical" evidence="2">
    <location>
        <begin position="30"/>
        <end position="47"/>
    </location>
</feature>
<protein>
    <recommendedName>
        <fullName evidence="3">PIPK domain-containing protein</fullName>
    </recommendedName>
</protein>
<keyword evidence="5" id="KW-1185">Reference proteome</keyword>